<dbReference type="PANTHER" id="PTHR43065">
    <property type="entry name" value="SENSOR HISTIDINE KINASE"/>
    <property type="match status" value="1"/>
</dbReference>
<dbReference type="Pfam" id="PF00512">
    <property type="entry name" value="HisKA"/>
    <property type="match status" value="1"/>
</dbReference>
<dbReference type="InterPro" id="IPR003594">
    <property type="entry name" value="HATPase_dom"/>
</dbReference>
<dbReference type="SMART" id="SM00387">
    <property type="entry name" value="HATPase_c"/>
    <property type="match status" value="1"/>
</dbReference>
<sequence length="284" mass="31220">CRGVAREMRCVAERQVLLERAYEREKQERERVTERSGWELEDSRERMARLEKLAAVGQLTATVSHELRNPLAAARTANAAVARRLRNVEGALEDPRLQRFLAIVDRELGVCASLTSEMLEFVRERPLVLQPCSLHGLMEEVIDVVPSREGVAVVNHVPTALEPPWVDREMLRKVLINLVQNAVEAMPLGRQGVVEVSAELGVGRAFHIRVSDNGGGIPAGVLDHIFDPLFTTKEHGTGLGLTVVSSTVRQHGGTLRVESREGEGSVFTICLPRARSVTGVACSS</sequence>
<gene>
    <name evidence="10" type="ORF">FJV41_12490</name>
</gene>
<dbReference type="RefSeq" id="WP_246137168.1">
    <property type="nucleotide sequence ID" value="NZ_VIFM01000038.1"/>
</dbReference>
<evidence type="ECO:0000256" key="2">
    <source>
        <dbReference type="ARBA" id="ARBA00012438"/>
    </source>
</evidence>
<dbReference type="SUPFAM" id="SSF55874">
    <property type="entry name" value="ATPase domain of HSP90 chaperone/DNA topoisomerase II/histidine kinase"/>
    <property type="match status" value="1"/>
</dbReference>
<evidence type="ECO:0000313" key="11">
    <source>
        <dbReference type="Proteomes" id="UP000315369"/>
    </source>
</evidence>
<keyword evidence="8" id="KW-0902">Two-component regulatory system</keyword>
<dbReference type="SMART" id="SM00388">
    <property type="entry name" value="HisKA"/>
    <property type="match status" value="1"/>
</dbReference>
<evidence type="ECO:0000256" key="4">
    <source>
        <dbReference type="ARBA" id="ARBA00022679"/>
    </source>
</evidence>
<keyword evidence="4" id="KW-0808">Transferase</keyword>
<keyword evidence="5" id="KW-0547">Nucleotide-binding</keyword>
<keyword evidence="11" id="KW-1185">Reference proteome</keyword>
<protein>
    <recommendedName>
        <fullName evidence="2">histidine kinase</fullName>
        <ecNumber evidence="2">2.7.13.3</ecNumber>
    </recommendedName>
</protein>
<evidence type="ECO:0000256" key="5">
    <source>
        <dbReference type="ARBA" id="ARBA00022741"/>
    </source>
</evidence>
<proteinExistence type="predicted"/>
<evidence type="ECO:0000256" key="3">
    <source>
        <dbReference type="ARBA" id="ARBA00022553"/>
    </source>
</evidence>
<dbReference type="InterPro" id="IPR036890">
    <property type="entry name" value="HATPase_C_sf"/>
</dbReference>
<dbReference type="InterPro" id="IPR036097">
    <property type="entry name" value="HisK_dim/P_sf"/>
</dbReference>
<dbReference type="PRINTS" id="PR00344">
    <property type="entry name" value="BCTRLSENSOR"/>
</dbReference>
<dbReference type="PROSITE" id="PS50109">
    <property type="entry name" value="HIS_KIN"/>
    <property type="match status" value="1"/>
</dbReference>
<dbReference type="Proteomes" id="UP000315369">
    <property type="component" value="Unassembled WGS sequence"/>
</dbReference>
<evidence type="ECO:0000256" key="7">
    <source>
        <dbReference type="ARBA" id="ARBA00022840"/>
    </source>
</evidence>
<dbReference type="InterPro" id="IPR003661">
    <property type="entry name" value="HisK_dim/P_dom"/>
</dbReference>
<evidence type="ECO:0000259" key="9">
    <source>
        <dbReference type="PROSITE" id="PS50109"/>
    </source>
</evidence>
<keyword evidence="7" id="KW-0067">ATP-binding</keyword>
<dbReference type="InterPro" id="IPR005467">
    <property type="entry name" value="His_kinase_dom"/>
</dbReference>
<comment type="catalytic activity">
    <reaction evidence="1">
        <text>ATP + protein L-histidine = ADP + protein N-phospho-L-histidine.</text>
        <dbReference type="EC" id="2.7.13.3"/>
    </reaction>
</comment>
<dbReference type="PANTHER" id="PTHR43065:SF10">
    <property type="entry name" value="PEROXIDE STRESS-ACTIVATED HISTIDINE KINASE MAK3"/>
    <property type="match status" value="1"/>
</dbReference>
<dbReference type="Gene3D" id="3.30.565.10">
    <property type="entry name" value="Histidine kinase-like ATPase, C-terminal domain"/>
    <property type="match status" value="1"/>
</dbReference>
<dbReference type="Gene3D" id="1.10.287.130">
    <property type="match status" value="1"/>
</dbReference>
<dbReference type="InterPro" id="IPR004358">
    <property type="entry name" value="Sig_transdc_His_kin-like_C"/>
</dbReference>
<dbReference type="AlphaFoldDB" id="A0A540X375"/>
<comment type="caution">
    <text evidence="10">The sequence shown here is derived from an EMBL/GenBank/DDBJ whole genome shotgun (WGS) entry which is preliminary data.</text>
</comment>
<name>A0A540X375_9BACT</name>
<evidence type="ECO:0000256" key="1">
    <source>
        <dbReference type="ARBA" id="ARBA00000085"/>
    </source>
</evidence>
<organism evidence="10 11">
    <name type="scientific">Myxococcus llanfairpwllgwyngyllgogerychwyrndrobwllllantysiliogogogochensis</name>
    <dbReference type="NCBI Taxonomy" id="2590453"/>
    <lineage>
        <taxon>Bacteria</taxon>
        <taxon>Pseudomonadati</taxon>
        <taxon>Myxococcota</taxon>
        <taxon>Myxococcia</taxon>
        <taxon>Myxococcales</taxon>
        <taxon>Cystobacterineae</taxon>
        <taxon>Myxococcaceae</taxon>
        <taxon>Myxococcus</taxon>
    </lineage>
</organism>
<dbReference type="SUPFAM" id="SSF47384">
    <property type="entry name" value="Homodimeric domain of signal transducing histidine kinase"/>
    <property type="match status" value="1"/>
</dbReference>
<dbReference type="EMBL" id="VIFM01000038">
    <property type="protein sequence ID" value="TQF15696.1"/>
    <property type="molecule type" value="Genomic_DNA"/>
</dbReference>
<feature type="non-terminal residue" evidence="10">
    <location>
        <position position="1"/>
    </location>
</feature>
<dbReference type="CDD" id="cd00082">
    <property type="entry name" value="HisKA"/>
    <property type="match status" value="1"/>
</dbReference>
<dbReference type="EC" id="2.7.13.3" evidence="2"/>
<accession>A0A540X375</accession>
<evidence type="ECO:0000256" key="6">
    <source>
        <dbReference type="ARBA" id="ARBA00022777"/>
    </source>
</evidence>
<evidence type="ECO:0000313" key="10">
    <source>
        <dbReference type="EMBL" id="TQF15696.1"/>
    </source>
</evidence>
<dbReference type="Pfam" id="PF02518">
    <property type="entry name" value="HATPase_c"/>
    <property type="match status" value="1"/>
</dbReference>
<keyword evidence="3" id="KW-0597">Phosphoprotein</keyword>
<evidence type="ECO:0000256" key="8">
    <source>
        <dbReference type="ARBA" id="ARBA00023012"/>
    </source>
</evidence>
<keyword evidence="6 10" id="KW-0418">Kinase</keyword>
<dbReference type="GO" id="GO:0000155">
    <property type="term" value="F:phosphorelay sensor kinase activity"/>
    <property type="evidence" value="ECO:0007669"/>
    <property type="project" value="InterPro"/>
</dbReference>
<feature type="domain" description="Histidine kinase" evidence="9">
    <location>
        <begin position="62"/>
        <end position="275"/>
    </location>
</feature>
<dbReference type="GO" id="GO:0005524">
    <property type="term" value="F:ATP binding"/>
    <property type="evidence" value="ECO:0007669"/>
    <property type="project" value="UniProtKB-KW"/>
</dbReference>
<reference evidence="10 11" key="1">
    <citation type="submission" date="2019-06" db="EMBL/GenBank/DDBJ databases">
        <authorList>
            <person name="Livingstone P."/>
            <person name="Whitworth D."/>
        </authorList>
    </citation>
    <scope>NUCLEOTIDE SEQUENCE [LARGE SCALE GENOMIC DNA]</scope>
    <source>
        <strain evidence="10 11">AM401</strain>
    </source>
</reference>